<evidence type="ECO:0000313" key="1">
    <source>
        <dbReference type="EMBL" id="MFC7321308.1"/>
    </source>
</evidence>
<dbReference type="RefSeq" id="WP_352232250.1">
    <property type="nucleotide sequence ID" value="NZ_JAPVRC010000006.1"/>
</dbReference>
<gene>
    <name evidence="1" type="ORF">ACFQMN_10480</name>
</gene>
<keyword evidence="2" id="KW-1185">Reference proteome</keyword>
<organism evidence="1 2">
    <name type="scientific">Halobacillus campisalis</name>
    <dbReference type="NCBI Taxonomy" id="435909"/>
    <lineage>
        <taxon>Bacteria</taxon>
        <taxon>Bacillati</taxon>
        <taxon>Bacillota</taxon>
        <taxon>Bacilli</taxon>
        <taxon>Bacillales</taxon>
        <taxon>Bacillaceae</taxon>
        <taxon>Halobacillus</taxon>
    </lineage>
</organism>
<comment type="caution">
    <text evidence="1">The sequence shown here is derived from an EMBL/GenBank/DDBJ whole genome shotgun (WGS) entry which is preliminary data.</text>
</comment>
<sequence length="59" mass="7208">MDAIIKKQFDNLQSKDKQNQYDAFTYIMEIVKQEVDWANEVWNQLLEDLDHNDPHRKTR</sequence>
<evidence type="ECO:0000313" key="2">
    <source>
        <dbReference type="Proteomes" id="UP001596494"/>
    </source>
</evidence>
<reference evidence="2" key="1">
    <citation type="journal article" date="2019" name="Int. J. Syst. Evol. Microbiol.">
        <title>The Global Catalogue of Microorganisms (GCM) 10K type strain sequencing project: providing services to taxonomists for standard genome sequencing and annotation.</title>
        <authorList>
            <consortium name="The Broad Institute Genomics Platform"/>
            <consortium name="The Broad Institute Genome Sequencing Center for Infectious Disease"/>
            <person name="Wu L."/>
            <person name="Ma J."/>
        </authorList>
    </citation>
    <scope>NUCLEOTIDE SEQUENCE [LARGE SCALE GENOMIC DNA]</scope>
    <source>
        <strain evidence="2">CCUG 73951</strain>
    </source>
</reference>
<name>A0ABW2K573_9BACI</name>
<proteinExistence type="predicted"/>
<dbReference type="Proteomes" id="UP001596494">
    <property type="component" value="Unassembled WGS sequence"/>
</dbReference>
<accession>A0ABW2K573</accession>
<protein>
    <submittedName>
        <fullName evidence="1">Uncharacterized protein</fullName>
    </submittedName>
</protein>
<dbReference type="EMBL" id="JBHTBY010000008">
    <property type="protein sequence ID" value="MFC7321308.1"/>
    <property type="molecule type" value="Genomic_DNA"/>
</dbReference>